<accession>A0ABV2AEC9</accession>
<reference evidence="1 2" key="1">
    <citation type="journal article" date="2024" name="BMC Biol.">
        <title>Comparative genomics of Ascetosporea gives new insight into the evolutionary basis for animal parasitism in Rhizaria.</title>
        <authorList>
            <person name="Hiltunen Thoren M."/>
            <person name="Onut-Brannstrom I."/>
            <person name="Alfjorden A."/>
            <person name="Peckova H."/>
            <person name="Swords F."/>
            <person name="Hooper C."/>
            <person name="Holzer A.S."/>
            <person name="Bass D."/>
            <person name="Burki F."/>
        </authorList>
    </citation>
    <scope>NUCLEOTIDE SEQUENCE [LARGE SCALE GENOMIC DNA]</scope>
    <source>
        <strain evidence="1">20-A016</strain>
    </source>
</reference>
<gene>
    <name evidence="1" type="primary">FYV10</name>
    <name evidence="1" type="ORF">MHBO_000101</name>
</gene>
<evidence type="ECO:0000313" key="2">
    <source>
        <dbReference type="Proteomes" id="UP001439008"/>
    </source>
</evidence>
<dbReference type="Proteomes" id="UP001439008">
    <property type="component" value="Unassembled WGS sequence"/>
</dbReference>
<proteinExistence type="predicted"/>
<dbReference type="InterPro" id="IPR006594">
    <property type="entry name" value="LisH"/>
</dbReference>
<comment type="caution">
    <text evidence="1">The sequence shown here is derived from an EMBL/GenBank/DDBJ whole genome shotgun (WGS) entry which is preliminary data.</text>
</comment>
<protein>
    <submittedName>
        <fullName evidence="1">GID complex subunit containing RING finger motif</fullName>
    </submittedName>
</protein>
<dbReference type="PANTHER" id="PTHR12170">
    <property type="entry name" value="MACROPHAGE ERYTHROBLAST ATTACHER-RELATED"/>
    <property type="match status" value="1"/>
</dbReference>
<organism evidence="1 2">
    <name type="scientific">Bonamia ostreae</name>
    <dbReference type="NCBI Taxonomy" id="126728"/>
    <lineage>
        <taxon>Eukaryota</taxon>
        <taxon>Sar</taxon>
        <taxon>Rhizaria</taxon>
        <taxon>Endomyxa</taxon>
        <taxon>Ascetosporea</taxon>
        <taxon>Haplosporida</taxon>
        <taxon>Bonamia</taxon>
    </lineage>
</organism>
<keyword evidence="2" id="KW-1185">Reference proteome</keyword>
<dbReference type="PANTHER" id="PTHR12170:SF2">
    <property type="entry name" value="E3 UBIQUITIN-PROTEIN TRANSFERASE MAEA"/>
    <property type="match status" value="1"/>
</dbReference>
<dbReference type="PROSITE" id="PS50896">
    <property type="entry name" value="LISH"/>
    <property type="match status" value="1"/>
</dbReference>
<name>A0ABV2AEC9_9EUKA</name>
<dbReference type="EMBL" id="JBDODL010000012">
    <property type="protein sequence ID" value="MES1918079.1"/>
    <property type="molecule type" value="Genomic_DNA"/>
</dbReference>
<evidence type="ECO:0000313" key="1">
    <source>
        <dbReference type="EMBL" id="MES1918079.1"/>
    </source>
</evidence>
<sequence>MDKKECIFIMETLLLSQIYNKMEKAVRNAQKLYMKNCFDFDKQKVAILEDSIKSRSPKEKIVDKIDALIGEATDFKIRLTKFENIRSKMEEKLMRRLKFISRISKNQICSINKKITKIDKNYKKIDLSLNVDILKQENIIESSLWEQRAIETLICDFLARNRYFKLAQKLAKSAEIEVLLDIDEYENLFNVKSSLRKDNAKDALVWIKRNKSKISKLNVLTIIKVGNRDRN</sequence>
<dbReference type="InterPro" id="IPR045098">
    <property type="entry name" value="Fyv10_fam"/>
</dbReference>